<dbReference type="InterPro" id="IPR036390">
    <property type="entry name" value="WH_DNA-bd_sf"/>
</dbReference>
<dbReference type="InterPro" id="IPR011008">
    <property type="entry name" value="Dimeric_a/b-barrel"/>
</dbReference>
<reference evidence="5 6" key="1">
    <citation type="submission" date="2020-08" db="EMBL/GenBank/DDBJ databases">
        <title>Genomic Encyclopedia of Type Strains, Phase IV (KMG-V): Genome sequencing to study the core and pangenomes of soil and plant-associated prokaryotes.</title>
        <authorList>
            <person name="Whitman W."/>
        </authorList>
    </citation>
    <scope>NUCLEOTIDE SEQUENCE [LARGE SCALE GENOMIC DNA]</scope>
    <source>
        <strain evidence="5 6">JPY158</strain>
    </source>
</reference>
<accession>A0A7W8V7B3</accession>
<dbReference type="InterPro" id="IPR000485">
    <property type="entry name" value="AsnC-type_HTH_dom"/>
</dbReference>
<dbReference type="EMBL" id="JACHDD010000006">
    <property type="protein sequence ID" value="MBB5425712.1"/>
    <property type="molecule type" value="Genomic_DNA"/>
</dbReference>
<dbReference type="SUPFAM" id="SSF46785">
    <property type="entry name" value="Winged helix' DNA-binding domain"/>
    <property type="match status" value="1"/>
</dbReference>
<dbReference type="InterPro" id="IPR036388">
    <property type="entry name" value="WH-like_DNA-bd_sf"/>
</dbReference>
<dbReference type="PANTHER" id="PTHR30154">
    <property type="entry name" value="LEUCINE-RESPONSIVE REGULATORY PROTEIN"/>
    <property type="match status" value="1"/>
</dbReference>
<dbReference type="Proteomes" id="UP000592780">
    <property type="component" value="Unassembled WGS sequence"/>
</dbReference>
<keyword evidence="6" id="KW-1185">Reference proteome</keyword>
<gene>
    <name evidence="5" type="ORF">HDG40_003885</name>
</gene>
<evidence type="ECO:0000313" key="5">
    <source>
        <dbReference type="EMBL" id="MBB5425712.1"/>
    </source>
</evidence>
<name>A0A7W8V7B3_PARAM</name>
<keyword evidence="3" id="KW-0804">Transcription</keyword>
<dbReference type="SUPFAM" id="SSF54909">
    <property type="entry name" value="Dimeric alpha+beta barrel"/>
    <property type="match status" value="1"/>
</dbReference>
<dbReference type="GO" id="GO:0005829">
    <property type="term" value="C:cytosol"/>
    <property type="evidence" value="ECO:0007669"/>
    <property type="project" value="TreeGrafter"/>
</dbReference>
<dbReference type="AlphaFoldDB" id="A0A7W8V7B3"/>
<evidence type="ECO:0000256" key="1">
    <source>
        <dbReference type="ARBA" id="ARBA00023015"/>
    </source>
</evidence>
<comment type="caution">
    <text evidence="5">The sequence shown here is derived from an EMBL/GenBank/DDBJ whole genome shotgun (WGS) entry which is preliminary data.</text>
</comment>
<keyword evidence="2 5" id="KW-0238">DNA-binding</keyword>
<dbReference type="PROSITE" id="PS50956">
    <property type="entry name" value="HTH_ASNC_2"/>
    <property type="match status" value="1"/>
</dbReference>
<evidence type="ECO:0000256" key="2">
    <source>
        <dbReference type="ARBA" id="ARBA00023125"/>
    </source>
</evidence>
<dbReference type="PANTHER" id="PTHR30154:SF34">
    <property type="entry name" value="TRANSCRIPTIONAL REGULATOR AZLB"/>
    <property type="match status" value="1"/>
</dbReference>
<dbReference type="GO" id="GO:0043200">
    <property type="term" value="P:response to amino acid"/>
    <property type="evidence" value="ECO:0007669"/>
    <property type="project" value="TreeGrafter"/>
</dbReference>
<sequence length="181" mass="20746">MISTEGMLRFWLSKVLPLSCRYEAACARIFRMDEIDRKILAELQQDGRLTVTELSERIGLSLSPCQRRLRALEKARVISGYRAIIDPATIGLNFSAIVFATLREGSSQNIESFERALSDIPEITRAERLFGDPDYMLHVVTRDLKAFQMLYDRYLLTLPCVLRLSSTLVMKSIFEDRPLPL</sequence>
<dbReference type="InterPro" id="IPR011991">
    <property type="entry name" value="ArsR-like_HTH"/>
</dbReference>
<dbReference type="Gene3D" id="1.10.10.10">
    <property type="entry name" value="Winged helix-like DNA-binding domain superfamily/Winged helix DNA-binding domain"/>
    <property type="match status" value="1"/>
</dbReference>
<dbReference type="Gene3D" id="3.30.70.920">
    <property type="match status" value="1"/>
</dbReference>
<dbReference type="CDD" id="cd00090">
    <property type="entry name" value="HTH_ARSR"/>
    <property type="match status" value="1"/>
</dbReference>
<proteinExistence type="predicted"/>
<dbReference type="PRINTS" id="PR00033">
    <property type="entry name" value="HTHASNC"/>
</dbReference>
<dbReference type="GO" id="GO:0006355">
    <property type="term" value="P:regulation of DNA-templated transcription"/>
    <property type="evidence" value="ECO:0007669"/>
    <property type="project" value="UniProtKB-ARBA"/>
</dbReference>
<dbReference type="FunFam" id="1.10.10.10:FF:000186">
    <property type="entry name" value="AsnC family transcriptional regulator"/>
    <property type="match status" value="1"/>
</dbReference>
<protein>
    <submittedName>
        <fullName evidence="5">DNA-binding Lrp family transcriptional regulator</fullName>
    </submittedName>
</protein>
<evidence type="ECO:0000256" key="3">
    <source>
        <dbReference type="ARBA" id="ARBA00023163"/>
    </source>
</evidence>
<evidence type="ECO:0000259" key="4">
    <source>
        <dbReference type="PROSITE" id="PS50956"/>
    </source>
</evidence>
<organism evidence="5 6">
    <name type="scientific">Paraburkholderia atlantica</name>
    <dbReference type="NCBI Taxonomy" id="2654982"/>
    <lineage>
        <taxon>Bacteria</taxon>
        <taxon>Pseudomonadati</taxon>
        <taxon>Pseudomonadota</taxon>
        <taxon>Betaproteobacteria</taxon>
        <taxon>Burkholderiales</taxon>
        <taxon>Burkholderiaceae</taxon>
        <taxon>Paraburkholderia</taxon>
    </lineage>
</organism>
<dbReference type="SMART" id="SM00344">
    <property type="entry name" value="HTH_ASNC"/>
    <property type="match status" value="1"/>
</dbReference>
<dbReference type="InterPro" id="IPR019888">
    <property type="entry name" value="Tscrpt_reg_AsnC-like"/>
</dbReference>
<dbReference type="Pfam" id="PF01037">
    <property type="entry name" value="AsnC_trans_reg"/>
    <property type="match status" value="1"/>
</dbReference>
<keyword evidence="1" id="KW-0805">Transcription regulation</keyword>
<dbReference type="InterPro" id="IPR019887">
    <property type="entry name" value="Tscrpt_reg_AsnC/Lrp_C"/>
</dbReference>
<dbReference type="Pfam" id="PF13412">
    <property type="entry name" value="HTH_24"/>
    <property type="match status" value="1"/>
</dbReference>
<feature type="domain" description="HTH asnC-type" evidence="4">
    <location>
        <begin position="32"/>
        <end position="93"/>
    </location>
</feature>
<dbReference type="GO" id="GO:0043565">
    <property type="term" value="F:sequence-specific DNA binding"/>
    <property type="evidence" value="ECO:0007669"/>
    <property type="project" value="InterPro"/>
</dbReference>
<evidence type="ECO:0000313" key="6">
    <source>
        <dbReference type="Proteomes" id="UP000592780"/>
    </source>
</evidence>